<dbReference type="Proteomes" id="UP000249757">
    <property type="component" value="Unassembled WGS sequence"/>
</dbReference>
<feature type="compositionally biased region" description="Basic and acidic residues" evidence="1">
    <location>
        <begin position="135"/>
        <end position="151"/>
    </location>
</feature>
<feature type="region of interest" description="Disordered" evidence="1">
    <location>
        <begin position="1"/>
        <end position="329"/>
    </location>
</feature>
<reference evidence="3" key="1">
    <citation type="journal article" date="2022" name="Microb. Genom.">
        <title>A global pangenome for the wheat fungal pathogen Pyrenophora tritici-repentis and prediction of effector protein structural homology.</title>
        <authorList>
            <person name="Moolhuijzen P.M."/>
            <person name="See P.T."/>
            <person name="Shi G."/>
            <person name="Powell H.R."/>
            <person name="Cockram J."/>
            <person name="Jorgensen L.N."/>
            <person name="Benslimane H."/>
            <person name="Strelkov S.E."/>
            <person name="Turner J."/>
            <person name="Liu Z."/>
            <person name="Moffat C.S."/>
        </authorList>
    </citation>
    <scope>NUCLEOTIDE SEQUENCE [LARGE SCALE GENOMIC DNA]</scope>
</reference>
<proteinExistence type="predicted"/>
<organism evidence="2 3">
    <name type="scientific">Pyrenophora tritici-repentis</name>
    <dbReference type="NCBI Taxonomy" id="45151"/>
    <lineage>
        <taxon>Eukaryota</taxon>
        <taxon>Fungi</taxon>
        <taxon>Dikarya</taxon>
        <taxon>Ascomycota</taxon>
        <taxon>Pezizomycotina</taxon>
        <taxon>Dothideomycetes</taxon>
        <taxon>Pleosporomycetidae</taxon>
        <taxon>Pleosporales</taxon>
        <taxon>Pleosporineae</taxon>
        <taxon>Pleosporaceae</taxon>
        <taxon>Pyrenophora</taxon>
    </lineage>
</organism>
<feature type="compositionally biased region" description="Basic and acidic residues" evidence="1">
    <location>
        <begin position="207"/>
        <end position="224"/>
    </location>
</feature>
<comment type="caution">
    <text evidence="2">The sequence shown here is derived from an EMBL/GenBank/DDBJ whole genome shotgun (WGS) entry which is preliminary data.</text>
</comment>
<name>A0A2W1ERP3_9PLEO</name>
<evidence type="ECO:0000313" key="2">
    <source>
        <dbReference type="EMBL" id="KAI1512964.1"/>
    </source>
</evidence>
<protein>
    <submittedName>
        <fullName evidence="2">Uncharacterized protein</fullName>
    </submittedName>
</protein>
<keyword evidence="3" id="KW-1185">Reference proteome</keyword>
<gene>
    <name evidence="2" type="ORF">Ptr86124_007984</name>
</gene>
<feature type="compositionally biased region" description="Low complexity" evidence="1">
    <location>
        <begin position="168"/>
        <end position="193"/>
    </location>
</feature>
<dbReference type="OrthoDB" id="3785839at2759"/>
<feature type="region of interest" description="Disordered" evidence="1">
    <location>
        <begin position="360"/>
        <end position="387"/>
    </location>
</feature>
<feature type="compositionally biased region" description="Basic and acidic residues" evidence="1">
    <location>
        <begin position="14"/>
        <end position="31"/>
    </location>
</feature>
<dbReference type="AlphaFoldDB" id="A0A2W1ERP3"/>
<dbReference type="EMBL" id="NRDI02000010">
    <property type="protein sequence ID" value="KAI1512964.1"/>
    <property type="molecule type" value="Genomic_DNA"/>
</dbReference>
<sequence>MDPSQDRVPAAWHSDMDLADVHDTASMRTRDTATSSGRTAGAFVPTPPSPELDHQNYNHPPESILPTACFNGQRPPTPPRHDQDNWYDPRFVPFAAQPRRTRSSYKSPYESPCAPSGSPYAPSHASSYTLSHAPTDSEVHQDSDLQHERMRQTAAAAQSHAPSTPVYSSPLLPLTQQQPLQTSPQATPQATPPIQLWPTDTSMVDSTTKKKQELYKKKGEERRKSISSRKQSESSQVSANAPPTFLAPVLPEASQPTRKTGRSKRKTISQPNSAPTQPPPLRTIVPAYSFTPQQQTPPQPDGLPLYHPAAPNPGFYSQPQTPYFSNDQQQLYGHSSPMLNRYDRIQYQVNSSLALYTQHPQHPQQLRYPQYPQQPRSQLPQQPQFPQHTQFPQYAQFPHSQFPQHAQFPHSQFPQQPQFSQYTNTFEHQQQPQFQHSPHSQYSNTFDHQPYQTTSTSLVQTEEEMQEAPAAPTVNTEEIYQHITSIYTDYKWPVKLYQINPTPSFDFAQAYLEKWFVCHIYDSPSHSWQSHTTTGFIKNGNHYSFLVLHNAANPFTRDEKKTSSTSIGVYGRYAHEHDQIHWMTIAPCIKDLMAGMLEKTVSKLKETWKFDMPKASERRFHRAYWHAANMLPLKGLLNSNMEPEKPHDALEDAEIEDEPFGFTVEDLQTGEPNEKGQEIWEAIVKEVDGKDMDTLGGDHVVTGGTEVEFEAGLY</sequence>
<evidence type="ECO:0000256" key="1">
    <source>
        <dbReference type="SAM" id="MobiDB-lite"/>
    </source>
</evidence>
<evidence type="ECO:0000313" key="3">
    <source>
        <dbReference type="Proteomes" id="UP000249757"/>
    </source>
</evidence>
<feature type="compositionally biased region" description="Polar residues" evidence="1">
    <location>
        <begin position="124"/>
        <end position="134"/>
    </location>
</feature>
<feature type="compositionally biased region" description="Polar residues" evidence="1">
    <location>
        <begin position="315"/>
        <end position="329"/>
    </location>
</feature>
<accession>A0A2W1ERP3</accession>